<sequence length="286" mass="31073">MRTRNFIIALFSTFTLLTGCNKDTNENVYTPEVTQDDMSASVKTDAAVEDLSSVVLEQLGELNLSARTTSVEKQTPACALVSISPQGPYTAGQILTKTVDFGTTGCTMPNGNILKGKIIIKFTYQPKATSHTLTYTFENFSHNDIKVEGTRSITITKGISTANLNEHLIFKIDLNLTVTLENGKILKITGAKTREIIEGQGTPDLSDNVYQITGSWETVFPSGTVRSANITSPLIVKVNCPFIVKGIISYTKLDKTAATLDFGNGECDNKASLTINGINYSIILRK</sequence>
<evidence type="ECO:0000313" key="2">
    <source>
        <dbReference type="Proteomes" id="UP000198034"/>
    </source>
</evidence>
<reference evidence="1 2" key="1">
    <citation type="journal article" date="2017" name="Infect. Genet. Evol.">
        <title>Comparative genome analysis of fish pathogen Flavobacterium columnare reveals extensive sequence diversity within the species.</title>
        <authorList>
            <person name="Kayansamruaj P."/>
            <person name="Dong H.T."/>
            <person name="Hirono I."/>
            <person name="Kondo H."/>
            <person name="Senapin S."/>
            <person name="Rodkhum C."/>
        </authorList>
    </citation>
    <scope>NUCLEOTIDE SEQUENCE [LARGE SCALE GENOMIC DNA]</scope>
    <source>
        <strain evidence="1 2">1214</strain>
    </source>
</reference>
<protein>
    <recommendedName>
        <fullName evidence="3">Lipoprotein</fullName>
    </recommendedName>
</protein>
<accession>A0A246GBX2</accession>
<dbReference type="EMBL" id="MTCY01000011">
    <property type="protein sequence ID" value="OWP78264.1"/>
    <property type="molecule type" value="Genomic_DNA"/>
</dbReference>
<dbReference type="AlphaFoldDB" id="A0A246GBX2"/>
<evidence type="ECO:0000313" key="1">
    <source>
        <dbReference type="EMBL" id="OWP78264.1"/>
    </source>
</evidence>
<dbReference type="Proteomes" id="UP000198034">
    <property type="component" value="Unassembled WGS sequence"/>
</dbReference>
<comment type="caution">
    <text evidence="1">The sequence shown here is derived from an EMBL/GenBank/DDBJ whole genome shotgun (WGS) entry which is preliminary data.</text>
</comment>
<gene>
    <name evidence="1" type="ORF">BWK62_05510</name>
</gene>
<dbReference type="PROSITE" id="PS51257">
    <property type="entry name" value="PROKAR_LIPOPROTEIN"/>
    <property type="match status" value="1"/>
</dbReference>
<dbReference type="OrthoDB" id="1114031at2"/>
<name>A0A246GBX2_9FLAO</name>
<proteinExistence type="predicted"/>
<organism evidence="1 2">
    <name type="scientific">Flavobacterium columnare</name>
    <dbReference type="NCBI Taxonomy" id="996"/>
    <lineage>
        <taxon>Bacteria</taxon>
        <taxon>Pseudomonadati</taxon>
        <taxon>Bacteroidota</taxon>
        <taxon>Flavobacteriia</taxon>
        <taxon>Flavobacteriales</taxon>
        <taxon>Flavobacteriaceae</taxon>
        <taxon>Flavobacterium</taxon>
    </lineage>
</organism>
<evidence type="ECO:0008006" key="3">
    <source>
        <dbReference type="Google" id="ProtNLM"/>
    </source>
</evidence>